<dbReference type="HOGENOM" id="CLU_1723672_0_0_1"/>
<evidence type="ECO:0008006" key="6">
    <source>
        <dbReference type="Google" id="ProtNLM"/>
    </source>
</evidence>
<dbReference type="PANTHER" id="PTHR22852:SF0">
    <property type="entry name" value="DENTICLELESS PROTEIN HOMOLOG"/>
    <property type="match status" value="1"/>
</dbReference>
<dbReference type="InterPro" id="IPR001680">
    <property type="entry name" value="WD40_rpt"/>
</dbReference>
<name>A0A0C3PMV8_9AGAM</name>
<dbReference type="GO" id="GO:0030674">
    <property type="term" value="F:protein-macromolecule adaptor activity"/>
    <property type="evidence" value="ECO:0007669"/>
    <property type="project" value="TreeGrafter"/>
</dbReference>
<sequence length="152" mass="16499">MTLDPTGSTIYAAAADSRIHRYSALTLAPPTPLSSSMAEPLTDPRFRVSSFYIRTSISPCGQWLASGSSGGQVFLWSLDSASPCDRASAVLDAKWNGEDVKESAAVDWACDGMLASCSDDRTVRVWRSDLGRAMKCRDEEAPARADWAWAEM</sequence>
<accession>A0A0C3PMV8</accession>
<evidence type="ECO:0000256" key="3">
    <source>
        <dbReference type="ARBA" id="ARBA00043952"/>
    </source>
</evidence>
<keyword evidence="5" id="KW-1185">Reference proteome</keyword>
<evidence type="ECO:0000313" key="5">
    <source>
        <dbReference type="Proteomes" id="UP000054248"/>
    </source>
</evidence>
<dbReference type="Proteomes" id="UP000054248">
    <property type="component" value="Unassembled WGS sequence"/>
</dbReference>
<dbReference type="GO" id="GO:0043161">
    <property type="term" value="P:proteasome-mediated ubiquitin-dependent protein catabolic process"/>
    <property type="evidence" value="ECO:0007669"/>
    <property type="project" value="TreeGrafter"/>
</dbReference>
<reference evidence="5" key="2">
    <citation type="submission" date="2015-01" db="EMBL/GenBank/DDBJ databases">
        <title>Evolutionary Origins and Diversification of the Mycorrhizal Mutualists.</title>
        <authorList>
            <consortium name="DOE Joint Genome Institute"/>
            <consortium name="Mycorrhizal Genomics Consortium"/>
            <person name="Kohler A."/>
            <person name="Kuo A."/>
            <person name="Nagy L.G."/>
            <person name="Floudas D."/>
            <person name="Copeland A."/>
            <person name="Barry K.W."/>
            <person name="Cichocki N."/>
            <person name="Veneault-Fourrey C."/>
            <person name="LaButti K."/>
            <person name="Lindquist E.A."/>
            <person name="Lipzen A."/>
            <person name="Lundell T."/>
            <person name="Morin E."/>
            <person name="Murat C."/>
            <person name="Riley R."/>
            <person name="Ohm R."/>
            <person name="Sun H."/>
            <person name="Tunlid A."/>
            <person name="Henrissat B."/>
            <person name="Grigoriev I.V."/>
            <person name="Hibbett D.S."/>
            <person name="Martin F."/>
        </authorList>
    </citation>
    <scope>NUCLEOTIDE SEQUENCE [LARGE SCALE GENOMIC DNA]</scope>
    <source>
        <strain evidence="5">MUT 4182</strain>
    </source>
</reference>
<dbReference type="InterPro" id="IPR011044">
    <property type="entry name" value="Quino_amine_DH_bsu"/>
</dbReference>
<keyword evidence="1" id="KW-0833">Ubl conjugation pathway</keyword>
<dbReference type="Gene3D" id="2.130.10.10">
    <property type="entry name" value="YVTN repeat-like/Quinoprotein amine dehydrogenase"/>
    <property type="match status" value="1"/>
</dbReference>
<dbReference type="AlphaFoldDB" id="A0A0C3PMV8"/>
<proteinExistence type="inferred from homology"/>
<evidence type="ECO:0000256" key="2">
    <source>
        <dbReference type="ARBA" id="ARBA00038344"/>
    </source>
</evidence>
<comment type="similarity">
    <text evidence="2">Belongs to the WD repeat cdt2 family.</text>
</comment>
<dbReference type="InterPro" id="IPR015943">
    <property type="entry name" value="WD40/YVTN_repeat-like_dom_sf"/>
</dbReference>
<dbReference type="Pfam" id="PF00400">
    <property type="entry name" value="WD40"/>
    <property type="match status" value="2"/>
</dbReference>
<evidence type="ECO:0000256" key="1">
    <source>
        <dbReference type="ARBA" id="ARBA00022786"/>
    </source>
</evidence>
<dbReference type="PANTHER" id="PTHR22852">
    <property type="entry name" value="LETHAL 2 DENTICLELESS PROTEIN RETINOIC ACID-REGULATED NUCLEAR MATRIX-ASSOCIATED PROTEIN"/>
    <property type="match status" value="1"/>
</dbReference>
<protein>
    <recommendedName>
        <fullName evidence="6">Anaphase-promoting complex subunit 4 WD40 domain-containing protein</fullName>
    </recommendedName>
</protein>
<gene>
    <name evidence="4" type="ORF">M407DRAFT_247168</name>
</gene>
<evidence type="ECO:0000313" key="4">
    <source>
        <dbReference type="EMBL" id="KIO15710.1"/>
    </source>
</evidence>
<reference evidence="4 5" key="1">
    <citation type="submission" date="2014-04" db="EMBL/GenBank/DDBJ databases">
        <authorList>
            <consortium name="DOE Joint Genome Institute"/>
            <person name="Kuo A."/>
            <person name="Girlanda M."/>
            <person name="Perotto S."/>
            <person name="Kohler A."/>
            <person name="Nagy L.G."/>
            <person name="Floudas D."/>
            <person name="Copeland A."/>
            <person name="Barry K.W."/>
            <person name="Cichocki N."/>
            <person name="Veneault-Fourrey C."/>
            <person name="LaButti K."/>
            <person name="Lindquist E.A."/>
            <person name="Lipzen A."/>
            <person name="Lundell T."/>
            <person name="Morin E."/>
            <person name="Murat C."/>
            <person name="Sun H."/>
            <person name="Tunlid A."/>
            <person name="Henrissat B."/>
            <person name="Grigoriev I.V."/>
            <person name="Hibbett D.S."/>
            <person name="Martin F."/>
            <person name="Nordberg H.P."/>
            <person name="Cantor M.N."/>
            <person name="Hua S.X."/>
        </authorList>
    </citation>
    <scope>NUCLEOTIDE SEQUENCE [LARGE SCALE GENOMIC DNA]</scope>
    <source>
        <strain evidence="4 5">MUT 4182</strain>
    </source>
</reference>
<dbReference type="STRING" id="1051891.A0A0C3PMV8"/>
<dbReference type="EMBL" id="KN823863">
    <property type="protein sequence ID" value="KIO15710.1"/>
    <property type="molecule type" value="Genomic_DNA"/>
</dbReference>
<dbReference type="SMART" id="SM00320">
    <property type="entry name" value="WD40"/>
    <property type="match status" value="2"/>
</dbReference>
<comment type="pathway">
    <text evidence="3">Protein modification.</text>
</comment>
<dbReference type="OrthoDB" id="2096344at2759"/>
<organism evidence="4 5">
    <name type="scientific">Tulasnella calospora MUT 4182</name>
    <dbReference type="NCBI Taxonomy" id="1051891"/>
    <lineage>
        <taxon>Eukaryota</taxon>
        <taxon>Fungi</taxon>
        <taxon>Dikarya</taxon>
        <taxon>Basidiomycota</taxon>
        <taxon>Agaricomycotina</taxon>
        <taxon>Agaricomycetes</taxon>
        <taxon>Cantharellales</taxon>
        <taxon>Tulasnellaceae</taxon>
        <taxon>Tulasnella</taxon>
    </lineage>
</organism>
<dbReference type="SUPFAM" id="SSF50969">
    <property type="entry name" value="YVTN repeat-like/Quinoprotein amine dehydrogenase"/>
    <property type="match status" value="1"/>
</dbReference>
<dbReference type="InterPro" id="IPR051865">
    <property type="entry name" value="WD-repeat_CDT2_adapter"/>
</dbReference>
<dbReference type="GO" id="GO:0005634">
    <property type="term" value="C:nucleus"/>
    <property type="evidence" value="ECO:0007669"/>
    <property type="project" value="TreeGrafter"/>
</dbReference>